<dbReference type="Pfam" id="PF13424">
    <property type="entry name" value="TPR_12"/>
    <property type="match status" value="1"/>
</dbReference>
<dbReference type="PANTHER" id="PTHR47691">
    <property type="entry name" value="REGULATOR-RELATED"/>
    <property type="match status" value="1"/>
</dbReference>
<dbReference type="Gene3D" id="1.25.40.10">
    <property type="entry name" value="Tetratricopeptide repeat domain"/>
    <property type="match status" value="1"/>
</dbReference>
<dbReference type="SUPFAM" id="SSF48452">
    <property type="entry name" value="TPR-like"/>
    <property type="match status" value="1"/>
</dbReference>
<dbReference type="EMBL" id="PVNG01000005">
    <property type="protein sequence ID" value="PRX66819.1"/>
    <property type="molecule type" value="Genomic_DNA"/>
</dbReference>
<dbReference type="SUPFAM" id="SSF52540">
    <property type="entry name" value="P-loop containing nucleoside triphosphate hydrolases"/>
    <property type="match status" value="1"/>
</dbReference>
<dbReference type="Pfam" id="PF20703">
    <property type="entry name" value="nSTAND1"/>
    <property type="match status" value="1"/>
</dbReference>
<organism evidence="3 4">
    <name type="scientific">Nonomuraea fuscirosea</name>
    <dbReference type="NCBI Taxonomy" id="1291556"/>
    <lineage>
        <taxon>Bacteria</taxon>
        <taxon>Bacillati</taxon>
        <taxon>Actinomycetota</taxon>
        <taxon>Actinomycetes</taxon>
        <taxon>Streptosporangiales</taxon>
        <taxon>Streptosporangiaceae</taxon>
        <taxon>Nonomuraea</taxon>
    </lineage>
</organism>
<name>A0A2T0N3R1_9ACTN</name>
<dbReference type="PANTHER" id="PTHR47691:SF3">
    <property type="entry name" value="HTH-TYPE TRANSCRIPTIONAL REGULATOR RV0890C-RELATED"/>
    <property type="match status" value="1"/>
</dbReference>
<dbReference type="InterPro" id="IPR011990">
    <property type="entry name" value="TPR-like_helical_dom_sf"/>
</dbReference>
<gene>
    <name evidence="3" type="ORF">B0I32_105259</name>
</gene>
<feature type="domain" description="Novel STAND NTPase 1" evidence="2">
    <location>
        <begin position="10"/>
        <end position="272"/>
    </location>
</feature>
<evidence type="ECO:0000256" key="1">
    <source>
        <dbReference type="SAM" id="MobiDB-lite"/>
    </source>
</evidence>
<dbReference type="InterPro" id="IPR049052">
    <property type="entry name" value="nSTAND1"/>
</dbReference>
<feature type="region of interest" description="Disordered" evidence="1">
    <location>
        <begin position="600"/>
        <end position="633"/>
    </location>
</feature>
<sequence>MTSSGKGLAPFVGLQPFRREDVARFHGRDDEIRELTERWQNHRLTVLHGPPGVGKTSLVAAGVLPRLDLSRYDVLSVGGVRPPPFVPAAVIPEGGDPHAFALLAAWSPYENPIRFAGLTISSYLRWHHWSPDHRPIMAVLDQADEVFTAFRRPSRGHSQLLDQLSDALSATEEDLPLRLLVVVGDEQLESLRRHDGLRSHLARGASFRLGPLSREAALEACRRPLEAAGHVFEPGADETFADRLRGEGAAPAATVEPLHLQLACTALWDSVRDRSAPIGAGDLVDVDDVLGSFTRRMVHEVARDHFRGDTDKLVALLRPIARQDDTCEELPQPVAQALTERHVLRASEKCRYEMPGRLVEPFLRRAVAVPAARVADRLAVAAAALHKGWFDIAERYARDEIGQRPDNRTRARAESLLGDLAYLRDDVDSALEHYRAAARHYDATPGSEQIVATHLTAIGTILLDRGAYQDAVSQLESAARRSREPAIRTELAWALWYVGRESGAVDVLDSAMRQSGERPEILRARGEILSDLARPERALKDLRKVEPHEQPSTQAAYALALALSGDVRKAVEAVPRLDVDSDAATLLRAARVMKEAGRDSEASRLACRARDSRGRRPLPPQLTAAADRLIGTA</sequence>
<feature type="compositionally biased region" description="Basic and acidic residues" evidence="1">
    <location>
        <begin position="600"/>
        <end position="614"/>
    </location>
</feature>
<comment type="caution">
    <text evidence="3">The sequence shown here is derived from an EMBL/GenBank/DDBJ whole genome shotgun (WGS) entry which is preliminary data.</text>
</comment>
<dbReference type="OrthoDB" id="3204522at2"/>
<evidence type="ECO:0000259" key="2">
    <source>
        <dbReference type="Pfam" id="PF20703"/>
    </source>
</evidence>
<protein>
    <recommendedName>
        <fullName evidence="2">Novel STAND NTPase 1 domain-containing protein</fullName>
    </recommendedName>
</protein>
<dbReference type="RefSeq" id="WP_106238836.1">
    <property type="nucleotide sequence ID" value="NZ_PVNG01000005.1"/>
</dbReference>
<evidence type="ECO:0000313" key="4">
    <source>
        <dbReference type="Proteomes" id="UP000238312"/>
    </source>
</evidence>
<reference evidence="3 4" key="1">
    <citation type="submission" date="2018-03" db="EMBL/GenBank/DDBJ databases">
        <title>Genomic Encyclopedia of Type Strains, Phase III (KMG-III): the genomes of soil and plant-associated and newly described type strains.</title>
        <authorList>
            <person name="Whitman W."/>
        </authorList>
    </citation>
    <scope>NUCLEOTIDE SEQUENCE [LARGE SCALE GENOMIC DNA]</scope>
    <source>
        <strain evidence="3 4">CGMCC 4.7104</strain>
    </source>
</reference>
<evidence type="ECO:0000313" key="3">
    <source>
        <dbReference type="EMBL" id="PRX66819.1"/>
    </source>
</evidence>
<dbReference type="Proteomes" id="UP000238312">
    <property type="component" value="Unassembled WGS sequence"/>
</dbReference>
<proteinExistence type="predicted"/>
<dbReference type="AlphaFoldDB" id="A0A2T0N3R1"/>
<accession>A0A2T0N3R1</accession>
<dbReference type="InterPro" id="IPR027417">
    <property type="entry name" value="P-loop_NTPase"/>
</dbReference>
<dbReference type="Gene3D" id="3.40.50.300">
    <property type="entry name" value="P-loop containing nucleotide triphosphate hydrolases"/>
    <property type="match status" value="1"/>
</dbReference>
<keyword evidence="4" id="KW-1185">Reference proteome</keyword>